<dbReference type="InterPro" id="IPR018527">
    <property type="entry name" value="Rubredoxin_Fe_BS"/>
</dbReference>
<dbReference type="InterPro" id="IPR019786">
    <property type="entry name" value="Zinc_finger_PHD-type_CS"/>
</dbReference>
<gene>
    <name evidence="7" type="ORF">PLXY2_LOCUS11404</name>
</gene>
<feature type="coiled-coil region" evidence="5">
    <location>
        <begin position="126"/>
        <end position="153"/>
    </location>
</feature>
<evidence type="ECO:0000256" key="5">
    <source>
        <dbReference type="SAM" id="Coils"/>
    </source>
</evidence>
<name>A0A8S4G2H5_PLUXY</name>
<dbReference type="SMART" id="SM00249">
    <property type="entry name" value="PHD"/>
    <property type="match status" value="1"/>
</dbReference>
<accession>A0A8S4G2H5</accession>
<dbReference type="GO" id="GO:0008270">
    <property type="term" value="F:zinc ion binding"/>
    <property type="evidence" value="ECO:0007669"/>
    <property type="project" value="UniProtKB-KW"/>
</dbReference>
<comment type="caution">
    <text evidence="7">The sequence shown here is derived from an EMBL/GenBank/DDBJ whole genome shotgun (WGS) entry which is preliminary data.</text>
</comment>
<dbReference type="PROSITE" id="PS00202">
    <property type="entry name" value="RUBREDOXIN"/>
    <property type="match status" value="1"/>
</dbReference>
<dbReference type="PROSITE" id="PS01359">
    <property type="entry name" value="ZF_PHD_1"/>
    <property type="match status" value="1"/>
</dbReference>
<dbReference type="Pfam" id="PF25298">
    <property type="entry name" value="Baculo_FP_2nd"/>
    <property type="match status" value="1"/>
</dbReference>
<dbReference type="InterPro" id="IPR013083">
    <property type="entry name" value="Znf_RING/FYVE/PHD"/>
</dbReference>
<sequence length="356" mass="40184">MAKTCLACKDIINIKKDTPLDCTSCKNSYHIQCVGVPVEKNTKVLQSTWTCPSCAIKPPRGDNSNTPVQFPQSDKITLRSKLREARASASSANSPCNQCVTQDELISTIRNEIREAMRDDLTDIINTCLKGQLKQLREEINDVKDSISFTNAMFEEFKSDVISAKSTMHQVQKENEDLRATTSILLQRIHQLEQLSRISNLEIQCVPETKGENAVSYATQLGHIIKCEIRETDISYCSRTAKANPQSTRPRSILVKFQSSRTRDSYLAAASKYNKENPNEKLNTALLGIALEKKSPVYVVEHLTPDTKSLHTAARQKAKELGWKYTWVKNGRVLMRKSDNSDYVLVRDIQMVNNLK</sequence>
<reference evidence="7" key="1">
    <citation type="submission" date="2020-11" db="EMBL/GenBank/DDBJ databases">
        <authorList>
            <person name="Whiteford S."/>
        </authorList>
    </citation>
    <scope>NUCLEOTIDE SEQUENCE</scope>
</reference>
<evidence type="ECO:0000256" key="4">
    <source>
        <dbReference type="PROSITE-ProRule" id="PRU00146"/>
    </source>
</evidence>
<dbReference type="Pfam" id="PF00628">
    <property type="entry name" value="PHD"/>
    <property type="match status" value="1"/>
</dbReference>
<dbReference type="Gene3D" id="3.30.70.1820">
    <property type="entry name" value="L1 transposable element, RRM domain"/>
    <property type="match status" value="1"/>
</dbReference>
<dbReference type="PROSITE" id="PS50016">
    <property type="entry name" value="ZF_PHD_2"/>
    <property type="match status" value="1"/>
</dbReference>
<dbReference type="EMBL" id="CAJHNJ030000058">
    <property type="protein sequence ID" value="CAG9133218.1"/>
    <property type="molecule type" value="Genomic_DNA"/>
</dbReference>
<evidence type="ECO:0000256" key="2">
    <source>
        <dbReference type="ARBA" id="ARBA00022771"/>
    </source>
</evidence>
<feature type="domain" description="PHD-type" evidence="6">
    <location>
        <begin position="2"/>
        <end position="57"/>
    </location>
</feature>
<dbReference type="InterPro" id="IPR001965">
    <property type="entry name" value="Znf_PHD"/>
</dbReference>
<organism evidence="7 8">
    <name type="scientific">Plutella xylostella</name>
    <name type="common">Diamondback moth</name>
    <name type="synonym">Plutella maculipennis</name>
    <dbReference type="NCBI Taxonomy" id="51655"/>
    <lineage>
        <taxon>Eukaryota</taxon>
        <taxon>Metazoa</taxon>
        <taxon>Ecdysozoa</taxon>
        <taxon>Arthropoda</taxon>
        <taxon>Hexapoda</taxon>
        <taxon>Insecta</taxon>
        <taxon>Pterygota</taxon>
        <taxon>Neoptera</taxon>
        <taxon>Endopterygota</taxon>
        <taxon>Lepidoptera</taxon>
        <taxon>Glossata</taxon>
        <taxon>Ditrysia</taxon>
        <taxon>Yponomeutoidea</taxon>
        <taxon>Plutellidae</taxon>
        <taxon>Plutella</taxon>
    </lineage>
</organism>
<dbReference type="AlphaFoldDB" id="A0A8S4G2H5"/>
<proteinExistence type="predicted"/>
<dbReference type="Proteomes" id="UP000653454">
    <property type="component" value="Unassembled WGS sequence"/>
</dbReference>
<keyword evidence="8" id="KW-1185">Reference proteome</keyword>
<dbReference type="Gene3D" id="3.30.40.10">
    <property type="entry name" value="Zinc/RING finger domain, C3HC4 (zinc finger)"/>
    <property type="match status" value="1"/>
</dbReference>
<keyword evidence="2 4" id="KW-0863">Zinc-finger</keyword>
<evidence type="ECO:0000256" key="1">
    <source>
        <dbReference type="ARBA" id="ARBA00022723"/>
    </source>
</evidence>
<keyword evidence="3" id="KW-0862">Zinc</keyword>
<dbReference type="InterPro" id="IPR019787">
    <property type="entry name" value="Znf_PHD-finger"/>
</dbReference>
<protein>
    <submittedName>
        <fullName evidence="7">(diamondback moth) hypothetical protein</fullName>
    </submittedName>
</protein>
<dbReference type="InterPro" id="IPR057251">
    <property type="entry name" value="FP_C"/>
</dbReference>
<evidence type="ECO:0000313" key="8">
    <source>
        <dbReference type="Proteomes" id="UP000653454"/>
    </source>
</evidence>
<evidence type="ECO:0000313" key="7">
    <source>
        <dbReference type="EMBL" id="CAG9133218.1"/>
    </source>
</evidence>
<evidence type="ECO:0000256" key="3">
    <source>
        <dbReference type="ARBA" id="ARBA00022833"/>
    </source>
</evidence>
<keyword evidence="5" id="KW-0175">Coiled coil</keyword>
<evidence type="ECO:0000259" key="6">
    <source>
        <dbReference type="PROSITE" id="PS50016"/>
    </source>
</evidence>
<dbReference type="CDD" id="cd15489">
    <property type="entry name" value="PHD_SF"/>
    <property type="match status" value="1"/>
</dbReference>
<dbReference type="InterPro" id="IPR011011">
    <property type="entry name" value="Znf_FYVE_PHD"/>
</dbReference>
<keyword evidence="1" id="KW-0479">Metal-binding</keyword>
<dbReference type="SUPFAM" id="SSF57903">
    <property type="entry name" value="FYVE/PHD zinc finger"/>
    <property type="match status" value="1"/>
</dbReference>